<organism evidence="1 2">
    <name type="scientific">Elysia marginata</name>
    <dbReference type="NCBI Taxonomy" id="1093978"/>
    <lineage>
        <taxon>Eukaryota</taxon>
        <taxon>Metazoa</taxon>
        <taxon>Spiralia</taxon>
        <taxon>Lophotrochozoa</taxon>
        <taxon>Mollusca</taxon>
        <taxon>Gastropoda</taxon>
        <taxon>Heterobranchia</taxon>
        <taxon>Euthyneura</taxon>
        <taxon>Panpulmonata</taxon>
        <taxon>Sacoglossa</taxon>
        <taxon>Placobranchoidea</taxon>
        <taxon>Plakobranchidae</taxon>
        <taxon>Elysia</taxon>
    </lineage>
</organism>
<reference evidence="1 2" key="1">
    <citation type="journal article" date="2021" name="Elife">
        <title>Chloroplast acquisition without the gene transfer in kleptoplastic sea slugs, Plakobranchus ocellatus.</title>
        <authorList>
            <person name="Maeda T."/>
            <person name="Takahashi S."/>
            <person name="Yoshida T."/>
            <person name="Shimamura S."/>
            <person name="Takaki Y."/>
            <person name="Nagai Y."/>
            <person name="Toyoda A."/>
            <person name="Suzuki Y."/>
            <person name="Arimoto A."/>
            <person name="Ishii H."/>
            <person name="Satoh N."/>
            <person name="Nishiyama T."/>
            <person name="Hasebe M."/>
            <person name="Maruyama T."/>
            <person name="Minagawa J."/>
            <person name="Obokata J."/>
            <person name="Shigenobu S."/>
        </authorList>
    </citation>
    <scope>NUCLEOTIDE SEQUENCE [LARGE SCALE GENOMIC DNA]</scope>
</reference>
<comment type="caution">
    <text evidence="1">The sequence shown here is derived from an EMBL/GenBank/DDBJ whole genome shotgun (WGS) entry which is preliminary data.</text>
</comment>
<gene>
    <name evidence="1" type="ORF">ElyMa_004990900</name>
</gene>
<dbReference type="AlphaFoldDB" id="A0AAV4J5V9"/>
<evidence type="ECO:0000313" key="1">
    <source>
        <dbReference type="EMBL" id="GFS17776.1"/>
    </source>
</evidence>
<dbReference type="EMBL" id="BMAT01009977">
    <property type="protein sequence ID" value="GFS17776.1"/>
    <property type="molecule type" value="Genomic_DNA"/>
</dbReference>
<name>A0AAV4J5V9_9GAST</name>
<sequence length="96" mass="10765">MSQGREYTTNSSRVLQTKRWKELFPMYSRPLFRCPQAHDPPGLRPHTWSPAALPSTSGIERSQRETVMAGPGLAISHTTMTSPGLVRLAGQVYRKL</sequence>
<accession>A0AAV4J5V9</accession>
<evidence type="ECO:0000313" key="2">
    <source>
        <dbReference type="Proteomes" id="UP000762676"/>
    </source>
</evidence>
<keyword evidence="2" id="KW-1185">Reference proteome</keyword>
<protein>
    <submittedName>
        <fullName evidence="1">Uncharacterized protein</fullName>
    </submittedName>
</protein>
<dbReference type="Proteomes" id="UP000762676">
    <property type="component" value="Unassembled WGS sequence"/>
</dbReference>
<proteinExistence type="predicted"/>